<evidence type="ECO:0000256" key="10">
    <source>
        <dbReference type="ARBA" id="ARBA00022741"/>
    </source>
</evidence>
<evidence type="ECO:0000256" key="6">
    <source>
        <dbReference type="ARBA" id="ARBA00022679"/>
    </source>
</evidence>
<evidence type="ECO:0000256" key="3">
    <source>
        <dbReference type="ARBA" id="ARBA00022527"/>
    </source>
</evidence>
<keyword evidence="15" id="KW-1015">Disulfide bond</keyword>
<dbReference type="Pfam" id="PF08276">
    <property type="entry name" value="PAN_2"/>
    <property type="match status" value="1"/>
</dbReference>
<dbReference type="CDD" id="cd14066">
    <property type="entry name" value="STKc_IRAK"/>
    <property type="match status" value="1"/>
</dbReference>
<evidence type="ECO:0000256" key="5">
    <source>
        <dbReference type="ARBA" id="ARBA00022553"/>
    </source>
</evidence>
<dbReference type="AlphaFoldDB" id="A0AAN7G7S7"/>
<dbReference type="PROSITE" id="PS00107">
    <property type="entry name" value="PROTEIN_KINASE_ATP"/>
    <property type="match status" value="1"/>
</dbReference>
<evidence type="ECO:0000259" key="23">
    <source>
        <dbReference type="PROSITE" id="PS50948"/>
    </source>
</evidence>
<dbReference type="Gene3D" id="1.10.510.10">
    <property type="entry name" value="Transferase(Phosphotransferase) domain 1"/>
    <property type="match status" value="1"/>
</dbReference>
<organism evidence="24 25">
    <name type="scientific">Quercus rubra</name>
    <name type="common">Northern red oak</name>
    <name type="synonym">Quercus borealis</name>
    <dbReference type="NCBI Taxonomy" id="3512"/>
    <lineage>
        <taxon>Eukaryota</taxon>
        <taxon>Viridiplantae</taxon>
        <taxon>Streptophyta</taxon>
        <taxon>Embryophyta</taxon>
        <taxon>Tracheophyta</taxon>
        <taxon>Spermatophyta</taxon>
        <taxon>Magnoliopsida</taxon>
        <taxon>eudicotyledons</taxon>
        <taxon>Gunneridae</taxon>
        <taxon>Pentapetalae</taxon>
        <taxon>rosids</taxon>
        <taxon>fabids</taxon>
        <taxon>Fagales</taxon>
        <taxon>Fagaceae</taxon>
        <taxon>Quercus</taxon>
    </lineage>
</organism>
<evidence type="ECO:0000256" key="2">
    <source>
        <dbReference type="ARBA" id="ARBA00012513"/>
    </source>
</evidence>
<dbReference type="PROSITE" id="PS50011">
    <property type="entry name" value="PROTEIN_KINASE_DOM"/>
    <property type="match status" value="1"/>
</dbReference>
<evidence type="ECO:0000256" key="18">
    <source>
        <dbReference type="ARBA" id="ARBA00047899"/>
    </source>
</evidence>
<evidence type="ECO:0000256" key="16">
    <source>
        <dbReference type="ARBA" id="ARBA00023170"/>
    </source>
</evidence>
<feature type="domain" description="Apple" evidence="23">
    <location>
        <begin position="79"/>
        <end position="167"/>
    </location>
</feature>
<sequence>MKLRPDGHLKVYDEYWIEALDFFPGGTGFCGYPTVCGNYSICTNRQCSCPLPINGTNYFQSINSRQPNHGCSLVTPLSCESYKNHILTELENITYFPFQKNLPDIHPDHRDISLESCKESCLKVCSCKAAIYNTSNRVGNCYLRSQIFSMMYADERDIREDTYFKVFIKVQNVPLPPLPPQQQKHWLGIILGSSLAFVLFLLIGFFVFLFWKKETTNEAEEYYLDHVPGMPTRYSYDDLQAITKNFSKELGGGGFGTVFEGTQIDNTKVAVKRLDGFNQIKKSFLAEVETIGSIHHFNLVRLIGFCAEKSHRLLVYEYMSNGSLDRWVFHKNPEMLLDWQHRKKIILDTARGLTYLHEECRQKIVHLDIKPHNILLDENFNAKVSDFGLSKLVDRDQSQVMTTMRGTPGYMAPEWLNSVITEKVDVYSFGVVLLELLCGRRNLDRSQPEEEMHLLDLFRKKIEEERLLDLVDKNSGDMQLHGKDVVNMMMVAAWCLQIDSTKRPSMSMVVKVLEGVVDVESNLDYCFWNPPLPNTRARVDNQDGHIVATTLVLPSVLSGPR</sequence>
<dbReference type="InterPro" id="IPR003609">
    <property type="entry name" value="Pan_app"/>
</dbReference>
<dbReference type="EC" id="2.7.11.1" evidence="2"/>
<keyword evidence="6" id="KW-0808">Transferase</keyword>
<evidence type="ECO:0000256" key="13">
    <source>
        <dbReference type="ARBA" id="ARBA00022989"/>
    </source>
</evidence>
<dbReference type="PANTHER" id="PTHR47976:SF30">
    <property type="entry name" value="RECEPTOR-LIKE SERINE_THREONINE-PROTEIN KINASE"/>
    <property type="match status" value="1"/>
</dbReference>
<dbReference type="Pfam" id="PF00069">
    <property type="entry name" value="Pkinase"/>
    <property type="match status" value="1"/>
</dbReference>
<dbReference type="FunFam" id="1.10.510.10:FF:000248">
    <property type="entry name" value="S-receptor-like kinase 5"/>
    <property type="match status" value="1"/>
</dbReference>
<evidence type="ECO:0000256" key="8">
    <source>
        <dbReference type="ARBA" id="ARBA00022729"/>
    </source>
</evidence>
<keyword evidence="8" id="KW-0732">Signal</keyword>
<evidence type="ECO:0000256" key="17">
    <source>
        <dbReference type="ARBA" id="ARBA00023180"/>
    </source>
</evidence>
<dbReference type="InterPro" id="IPR000719">
    <property type="entry name" value="Prot_kinase_dom"/>
</dbReference>
<keyword evidence="16" id="KW-0675">Receptor</keyword>
<keyword evidence="17" id="KW-0325">Glycoprotein</keyword>
<evidence type="ECO:0000256" key="11">
    <source>
        <dbReference type="ARBA" id="ARBA00022777"/>
    </source>
</evidence>
<evidence type="ECO:0000256" key="14">
    <source>
        <dbReference type="ARBA" id="ARBA00023136"/>
    </source>
</evidence>
<dbReference type="PROSITE" id="PS00108">
    <property type="entry name" value="PROTEIN_KINASE_ST"/>
    <property type="match status" value="1"/>
</dbReference>
<dbReference type="GO" id="GO:0005524">
    <property type="term" value="F:ATP binding"/>
    <property type="evidence" value="ECO:0007669"/>
    <property type="project" value="UniProtKB-UniRule"/>
</dbReference>
<feature type="binding site" evidence="20">
    <location>
        <position position="272"/>
    </location>
    <ligand>
        <name>ATP</name>
        <dbReference type="ChEBI" id="CHEBI:30616"/>
    </ligand>
</feature>
<evidence type="ECO:0000256" key="7">
    <source>
        <dbReference type="ARBA" id="ARBA00022692"/>
    </source>
</evidence>
<comment type="caution">
    <text evidence="24">The sequence shown here is derived from an EMBL/GenBank/DDBJ whole genome shotgun (WGS) entry which is preliminary data.</text>
</comment>
<proteinExistence type="predicted"/>
<evidence type="ECO:0000256" key="9">
    <source>
        <dbReference type="ARBA" id="ARBA00022734"/>
    </source>
</evidence>
<comment type="catalytic activity">
    <reaction evidence="18">
        <text>L-threonyl-[protein] + ATP = O-phospho-L-threonyl-[protein] + ADP + H(+)</text>
        <dbReference type="Rhea" id="RHEA:46608"/>
        <dbReference type="Rhea" id="RHEA-COMP:11060"/>
        <dbReference type="Rhea" id="RHEA-COMP:11605"/>
        <dbReference type="ChEBI" id="CHEBI:15378"/>
        <dbReference type="ChEBI" id="CHEBI:30013"/>
        <dbReference type="ChEBI" id="CHEBI:30616"/>
        <dbReference type="ChEBI" id="CHEBI:61977"/>
        <dbReference type="ChEBI" id="CHEBI:456216"/>
        <dbReference type="EC" id="2.7.11.1"/>
    </reaction>
</comment>
<keyword evidence="12 20" id="KW-0067">ATP-binding</keyword>
<evidence type="ECO:0000256" key="15">
    <source>
        <dbReference type="ARBA" id="ARBA00023157"/>
    </source>
</evidence>
<evidence type="ECO:0000256" key="21">
    <source>
        <dbReference type="SAM" id="Phobius"/>
    </source>
</evidence>
<dbReference type="SMART" id="SM00220">
    <property type="entry name" value="S_TKc"/>
    <property type="match status" value="1"/>
</dbReference>
<dbReference type="Gene3D" id="3.30.200.20">
    <property type="entry name" value="Phosphorylase Kinase, domain 1"/>
    <property type="match status" value="1"/>
</dbReference>
<evidence type="ECO:0000256" key="1">
    <source>
        <dbReference type="ARBA" id="ARBA00004479"/>
    </source>
</evidence>
<keyword evidence="13 21" id="KW-1133">Transmembrane helix</keyword>
<feature type="domain" description="Protein kinase" evidence="22">
    <location>
        <begin position="244"/>
        <end position="517"/>
    </location>
</feature>
<evidence type="ECO:0000256" key="20">
    <source>
        <dbReference type="PROSITE-ProRule" id="PRU10141"/>
    </source>
</evidence>
<gene>
    <name evidence="24" type="ORF">RGQ29_012382</name>
</gene>
<keyword evidence="25" id="KW-1185">Reference proteome</keyword>
<keyword evidence="3" id="KW-0723">Serine/threonine-protein kinase</keyword>
<evidence type="ECO:0000256" key="19">
    <source>
        <dbReference type="ARBA" id="ARBA00048679"/>
    </source>
</evidence>
<dbReference type="InterPro" id="IPR008271">
    <property type="entry name" value="Ser/Thr_kinase_AS"/>
</dbReference>
<dbReference type="PANTHER" id="PTHR47976">
    <property type="entry name" value="G-TYPE LECTIN S-RECEPTOR-LIKE SERINE/THREONINE-PROTEIN KINASE SD2-5"/>
    <property type="match status" value="1"/>
</dbReference>
<dbReference type="SUPFAM" id="SSF56112">
    <property type="entry name" value="Protein kinase-like (PK-like)"/>
    <property type="match status" value="1"/>
</dbReference>
<dbReference type="GO" id="GO:0016020">
    <property type="term" value="C:membrane"/>
    <property type="evidence" value="ECO:0007669"/>
    <property type="project" value="UniProtKB-SubCell"/>
</dbReference>
<keyword evidence="11" id="KW-0418">Kinase</keyword>
<keyword evidence="4" id="KW-0245">EGF-like domain</keyword>
<dbReference type="EMBL" id="JAXUIC010000002">
    <property type="protein sequence ID" value="KAK4603844.1"/>
    <property type="molecule type" value="Genomic_DNA"/>
</dbReference>
<dbReference type="GO" id="GO:0030246">
    <property type="term" value="F:carbohydrate binding"/>
    <property type="evidence" value="ECO:0007669"/>
    <property type="project" value="UniProtKB-KW"/>
</dbReference>
<comment type="catalytic activity">
    <reaction evidence="19">
        <text>L-seryl-[protein] + ATP = O-phospho-L-seryl-[protein] + ADP + H(+)</text>
        <dbReference type="Rhea" id="RHEA:17989"/>
        <dbReference type="Rhea" id="RHEA-COMP:9863"/>
        <dbReference type="Rhea" id="RHEA-COMP:11604"/>
        <dbReference type="ChEBI" id="CHEBI:15378"/>
        <dbReference type="ChEBI" id="CHEBI:29999"/>
        <dbReference type="ChEBI" id="CHEBI:30616"/>
        <dbReference type="ChEBI" id="CHEBI:83421"/>
        <dbReference type="ChEBI" id="CHEBI:456216"/>
        <dbReference type="EC" id="2.7.11.1"/>
    </reaction>
</comment>
<keyword evidence="7 21" id="KW-0812">Transmembrane</keyword>
<evidence type="ECO:0000259" key="22">
    <source>
        <dbReference type="PROSITE" id="PS50011"/>
    </source>
</evidence>
<feature type="transmembrane region" description="Helical" evidence="21">
    <location>
        <begin position="186"/>
        <end position="211"/>
    </location>
</feature>
<keyword evidence="14 21" id="KW-0472">Membrane</keyword>
<dbReference type="InterPro" id="IPR017441">
    <property type="entry name" value="Protein_kinase_ATP_BS"/>
</dbReference>
<dbReference type="InterPro" id="IPR051343">
    <property type="entry name" value="G-type_lectin_kinases/EP1-like"/>
</dbReference>
<evidence type="ECO:0000256" key="12">
    <source>
        <dbReference type="ARBA" id="ARBA00022840"/>
    </source>
</evidence>
<dbReference type="InterPro" id="IPR011009">
    <property type="entry name" value="Kinase-like_dom_sf"/>
</dbReference>
<name>A0AAN7G7S7_QUERU</name>
<protein>
    <recommendedName>
        <fullName evidence="2">non-specific serine/threonine protein kinase</fullName>
        <ecNumber evidence="2">2.7.11.1</ecNumber>
    </recommendedName>
</protein>
<evidence type="ECO:0000313" key="24">
    <source>
        <dbReference type="EMBL" id="KAK4603844.1"/>
    </source>
</evidence>
<keyword evidence="5" id="KW-0597">Phosphoprotein</keyword>
<accession>A0AAN7G7S7</accession>
<dbReference type="PROSITE" id="PS50948">
    <property type="entry name" value="PAN"/>
    <property type="match status" value="1"/>
</dbReference>
<evidence type="ECO:0000313" key="25">
    <source>
        <dbReference type="Proteomes" id="UP001324115"/>
    </source>
</evidence>
<evidence type="ECO:0000256" key="4">
    <source>
        <dbReference type="ARBA" id="ARBA00022536"/>
    </source>
</evidence>
<reference evidence="24 25" key="1">
    <citation type="journal article" date="2023" name="G3 (Bethesda)">
        <title>A haplotype-resolved chromosome-scale genome for Quercus rubra L. provides insights into the genetics of adaptive traits for red oak species.</title>
        <authorList>
            <person name="Kapoor B."/>
            <person name="Jenkins J."/>
            <person name="Schmutz J."/>
            <person name="Zhebentyayeva T."/>
            <person name="Kuelheim C."/>
            <person name="Coggeshall M."/>
            <person name="Heim C."/>
            <person name="Lasky J.R."/>
            <person name="Leites L."/>
            <person name="Islam-Faridi N."/>
            <person name="Romero-Severson J."/>
            <person name="DeLeo V.L."/>
            <person name="Lucas S.M."/>
            <person name="Lazic D."/>
            <person name="Gailing O."/>
            <person name="Carlson J."/>
            <person name="Staton M."/>
        </authorList>
    </citation>
    <scope>NUCLEOTIDE SEQUENCE [LARGE SCALE GENOMIC DNA]</scope>
    <source>
        <strain evidence="24">Pseudo-F2</strain>
    </source>
</reference>
<keyword evidence="9" id="KW-0430">Lectin</keyword>
<comment type="subcellular location">
    <subcellularLocation>
        <location evidence="1">Membrane</location>
        <topology evidence="1">Single-pass type I membrane protein</topology>
    </subcellularLocation>
</comment>
<keyword evidence="10 20" id="KW-0547">Nucleotide-binding</keyword>
<dbReference type="FunFam" id="3.30.200.20:FF:000178">
    <property type="entry name" value="serine/threonine-protein kinase PBS1-like"/>
    <property type="match status" value="1"/>
</dbReference>
<dbReference type="Proteomes" id="UP001324115">
    <property type="component" value="Unassembled WGS sequence"/>
</dbReference>
<dbReference type="GO" id="GO:0004674">
    <property type="term" value="F:protein serine/threonine kinase activity"/>
    <property type="evidence" value="ECO:0007669"/>
    <property type="project" value="UniProtKB-KW"/>
</dbReference>